<organism evidence="1 2">
    <name type="scientific">Trichomalopsis sarcophagae</name>
    <dbReference type="NCBI Taxonomy" id="543379"/>
    <lineage>
        <taxon>Eukaryota</taxon>
        <taxon>Metazoa</taxon>
        <taxon>Ecdysozoa</taxon>
        <taxon>Arthropoda</taxon>
        <taxon>Hexapoda</taxon>
        <taxon>Insecta</taxon>
        <taxon>Pterygota</taxon>
        <taxon>Neoptera</taxon>
        <taxon>Endopterygota</taxon>
        <taxon>Hymenoptera</taxon>
        <taxon>Apocrita</taxon>
        <taxon>Proctotrupomorpha</taxon>
        <taxon>Chalcidoidea</taxon>
        <taxon>Pteromalidae</taxon>
        <taxon>Pteromalinae</taxon>
        <taxon>Trichomalopsis</taxon>
    </lineage>
</organism>
<proteinExistence type="predicted"/>
<accession>A0A232FNA4</accession>
<evidence type="ECO:0000313" key="1">
    <source>
        <dbReference type="EMBL" id="OXU32226.1"/>
    </source>
</evidence>
<dbReference type="Proteomes" id="UP000215335">
    <property type="component" value="Unassembled WGS sequence"/>
</dbReference>
<evidence type="ECO:0000313" key="2">
    <source>
        <dbReference type="Proteomes" id="UP000215335"/>
    </source>
</evidence>
<reference evidence="1 2" key="1">
    <citation type="journal article" date="2017" name="Curr. Biol.">
        <title>The Evolution of Venom by Co-option of Single-Copy Genes.</title>
        <authorList>
            <person name="Martinson E.O."/>
            <person name="Mrinalini"/>
            <person name="Kelkar Y.D."/>
            <person name="Chang C.H."/>
            <person name="Werren J.H."/>
        </authorList>
    </citation>
    <scope>NUCLEOTIDE SEQUENCE [LARGE SCALE GENOMIC DNA]</scope>
    <source>
        <strain evidence="1 2">Alberta</strain>
        <tissue evidence="1">Whole body</tissue>
    </source>
</reference>
<dbReference type="EMBL" id="NNAY01000004">
    <property type="protein sequence ID" value="OXU32226.1"/>
    <property type="molecule type" value="Genomic_DNA"/>
</dbReference>
<gene>
    <name evidence="1" type="ORF">TSAR_008020</name>
</gene>
<feature type="non-terminal residue" evidence="1">
    <location>
        <position position="1"/>
    </location>
</feature>
<comment type="caution">
    <text evidence="1">The sequence shown here is derived from an EMBL/GenBank/DDBJ whole genome shotgun (WGS) entry which is preliminary data.</text>
</comment>
<protein>
    <submittedName>
        <fullName evidence="1">Uncharacterized protein</fullName>
    </submittedName>
</protein>
<keyword evidence="2" id="KW-1185">Reference proteome</keyword>
<name>A0A232FNA4_9HYME</name>
<dbReference type="AlphaFoldDB" id="A0A232FNA4"/>
<sequence length="130" mass="14718">YGTLYLDHVIDLDSSITHLNIIAPRSTVRTDSISSHPRPHLWPILIQINFLAPVISDPEHSESFCSDNVVSVQKHNLKFKQTISIPKCITHNSLCGQLHGPITFRLRKPTSQSYYTGEKNKDTVLSIRDI</sequence>